<feature type="region of interest" description="Disordered" evidence="1">
    <location>
        <begin position="1"/>
        <end position="20"/>
    </location>
</feature>
<evidence type="ECO:0000256" key="1">
    <source>
        <dbReference type="SAM" id="MobiDB-lite"/>
    </source>
</evidence>
<reference evidence="2 3" key="1">
    <citation type="submission" date="2013-09" db="EMBL/GenBank/DDBJ databases">
        <title>Corchorus capsularis genome sequencing.</title>
        <authorList>
            <person name="Alam M."/>
            <person name="Haque M.S."/>
            <person name="Islam M.S."/>
            <person name="Emdad E.M."/>
            <person name="Islam M.M."/>
            <person name="Ahmed B."/>
            <person name="Halim A."/>
            <person name="Hossen Q.M.M."/>
            <person name="Hossain M.Z."/>
            <person name="Ahmed R."/>
            <person name="Khan M.M."/>
            <person name="Islam R."/>
            <person name="Rashid M.M."/>
            <person name="Khan S.A."/>
            <person name="Rahman M.S."/>
            <person name="Alam M."/>
        </authorList>
    </citation>
    <scope>NUCLEOTIDE SEQUENCE [LARGE SCALE GENOMIC DNA]</scope>
    <source>
        <strain evidence="3">cv. CVL-1</strain>
        <tissue evidence="2">Whole seedling</tissue>
    </source>
</reference>
<comment type="caution">
    <text evidence="2">The sequence shown here is derived from an EMBL/GenBank/DDBJ whole genome shotgun (WGS) entry which is preliminary data.</text>
</comment>
<gene>
    <name evidence="2" type="ORF">CCACVL1_09235</name>
</gene>
<dbReference type="Proteomes" id="UP000188268">
    <property type="component" value="Unassembled WGS sequence"/>
</dbReference>
<proteinExistence type="predicted"/>
<dbReference type="AlphaFoldDB" id="A0A1R3IX95"/>
<dbReference type="EMBL" id="AWWV01009288">
    <property type="protein sequence ID" value="OMO87150.1"/>
    <property type="molecule type" value="Genomic_DNA"/>
</dbReference>
<accession>A0A1R3IX95</accession>
<sequence length="20" mass="2217">MAPEIAMAPRQIPTSEIEMT</sequence>
<evidence type="ECO:0000313" key="2">
    <source>
        <dbReference type="EMBL" id="OMO87150.1"/>
    </source>
</evidence>
<evidence type="ECO:0000313" key="3">
    <source>
        <dbReference type="Proteomes" id="UP000188268"/>
    </source>
</evidence>
<protein>
    <submittedName>
        <fullName evidence="2">Uncharacterized protein</fullName>
    </submittedName>
</protein>
<organism evidence="2 3">
    <name type="scientific">Corchorus capsularis</name>
    <name type="common">Jute</name>
    <dbReference type="NCBI Taxonomy" id="210143"/>
    <lineage>
        <taxon>Eukaryota</taxon>
        <taxon>Viridiplantae</taxon>
        <taxon>Streptophyta</taxon>
        <taxon>Embryophyta</taxon>
        <taxon>Tracheophyta</taxon>
        <taxon>Spermatophyta</taxon>
        <taxon>Magnoliopsida</taxon>
        <taxon>eudicotyledons</taxon>
        <taxon>Gunneridae</taxon>
        <taxon>Pentapetalae</taxon>
        <taxon>rosids</taxon>
        <taxon>malvids</taxon>
        <taxon>Malvales</taxon>
        <taxon>Malvaceae</taxon>
        <taxon>Grewioideae</taxon>
        <taxon>Apeibeae</taxon>
        <taxon>Corchorus</taxon>
    </lineage>
</organism>
<name>A0A1R3IX95_COCAP</name>
<keyword evidence="3" id="KW-1185">Reference proteome</keyword>